<dbReference type="Pfam" id="PF12802">
    <property type="entry name" value="MarR_2"/>
    <property type="match status" value="1"/>
</dbReference>
<dbReference type="InterPro" id="IPR000835">
    <property type="entry name" value="HTH_MarR-typ"/>
</dbReference>
<evidence type="ECO:0000313" key="2">
    <source>
        <dbReference type="EMBL" id="MBE1536098.1"/>
    </source>
</evidence>
<organism evidence="2 3">
    <name type="scientific">Actinomadura algeriensis</name>
    <dbReference type="NCBI Taxonomy" id="1679523"/>
    <lineage>
        <taxon>Bacteria</taxon>
        <taxon>Bacillati</taxon>
        <taxon>Actinomycetota</taxon>
        <taxon>Actinomycetes</taxon>
        <taxon>Streptosporangiales</taxon>
        <taxon>Thermomonosporaceae</taxon>
        <taxon>Actinomadura</taxon>
    </lineage>
</organism>
<evidence type="ECO:0000313" key="3">
    <source>
        <dbReference type="Proteomes" id="UP000627838"/>
    </source>
</evidence>
<dbReference type="RefSeq" id="WP_318784418.1">
    <property type="nucleotide sequence ID" value="NZ_JADBDZ010000001.1"/>
</dbReference>
<sequence length="153" mass="15984">MTDPARTLPRLFAERGRWFEEALFASMERAGERPVTAAQAAVFANLDDGGTSISELARRIGVARQTAHQAVHGLIGMGLLEQAPDPASARSSLIRMTPDGDRVHRRALATLGVIEDVLVERLGADAVAALREALAGPWGAPPVVAAPDGGASG</sequence>
<keyword evidence="3" id="KW-1185">Reference proteome</keyword>
<dbReference type="InterPro" id="IPR036388">
    <property type="entry name" value="WH-like_DNA-bd_sf"/>
</dbReference>
<dbReference type="InterPro" id="IPR036390">
    <property type="entry name" value="WH_DNA-bd_sf"/>
</dbReference>
<gene>
    <name evidence="2" type="ORF">H4W34_005931</name>
</gene>
<dbReference type="GO" id="GO:0003677">
    <property type="term" value="F:DNA binding"/>
    <property type="evidence" value="ECO:0007669"/>
    <property type="project" value="UniProtKB-KW"/>
</dbReference>
<feature type="domain" description="HTH marR-type" evidence="1">
    <location>
        <begin position="28"/>
        <end position="127"/>
    </location>
</feature>
<protein>
    <submittedName>
        <fullName evidence="2">DNA-binding MarR family transcriptional regulator</fullName>
    </submittedName>
</protein>
<name>A0ABR9K040_9ACTN</name>
<reference evidence="2 3" key="1">
    <citation type="submission" date="2020-10" db="EMBL/GenBank/DDBJ databases">
        <title>Sequencing the genomes of 1000 actinobacteria strains.</title>
        <authorList>
            <person name="Klenk H.-P."/>
        </authorList>
    </citation>
    <scope>NUCLEOTIDE SEQUENCE [LARGE SCALE GENOMIC DNA]</scope>
    <source>
        <strain evidence="2 3">DSM 46744</strain>
    </source>
</reference>
<accession>A0ABR9K040</accession>
<dbReference type="Gene3D" id="1.10.10.10">
    <property type="entry name" value="Winged helix-like DNA-binding domain superfamily/Winged helix DNA-binding domain"/>
    <property type="match status" value="1"/>
</dbReference>
<dbReference type="EMBL" id="JADBDZ010000001">
    <property type="protein sequence ID" value="MBE1536098.1"/>
    <property type="molecule type" value="Genomic_DNA"/>
</dbReference>
<dbReference type="PANTHER" id="PTHR33164:SF57">
    <property type="entry name" value="MARR-FAMILY TRANSCRIPTIONAL REGULATOR"/>
    <property type="match status" value="1"/>
</dbReference>
<dbReference type="InterPro" id="IPR039422">
    <property type="entry name" value="MarR/SlyA-like"/>
</dbReference>
<evidence type="ECO:0000259" key="1">
    <source>
        <dbReference type="SMART" id="SM00347"/>
    </source>
</evidence>
<dbReference type="PANTHER" id="PTHR33164">
    <property type="entry name" value="TRANSCRIPTIONAL REGULATOR, MARR FAMILY"/>
    <property type="match status" value="1"/>
</dbReference>
<dbReference type="SMART" id="SM00347">
    <property type="entry name" value="HTH_MARR"/>
    <property type="match status" value="1"/>
</dbReference>
<proteinExistence type="predicted"/>
<dbReference type="Proteomes" id="UP000627838">
    <property type="component" value="Unassembled WGS sequence"/>
</dbReference>
<keyword evidence="2" id="KW-0238">DNA-binding</keyword>
<dbReference type="SUPFAM" id="SSF46785">
    <property type="entry name" value="Winged helix' DNA-binding domain"/>
    <property type="match status" value="1"/>
</dbReference>
<comment type="caution">
    <text evidence="2">The sequence shown here is derived from an EMBL/GenBank/DDBJ whole genome shotgun (WGS) entry which is preliminary data.</text>
</comment>